<sequence>MRCHCLLFPAFSPLRRQPFVKVDVRVIFHSPVPEWNARNTMATSSRPTAMSSAAMKQYLQQAMEDDIVCAFGPEYFHGARDGACAGSVFSAILCRYTFRLLKEDQREVDFLAGLKKGQRNPHFSAWTLLRGLRTQPMLTTGCIALATTSVMKCVKCYLANLRCREFFIDDVQFNMMSDLSETDSEAAAFLATVSHVARGRAGAHDELPMLREDCSEGRPNHPHPTRVLAQASTVSNLLHTHRSWPDRKEFALIHRAPAYSDGVAVAFLGSVLDCYLPQKPVQRYYNMLAGTW</sequence>
<evidence type="ECO:0000313" key="1">
    <source>
        <dbReference type="EMBL" id="GET93187.1"/>
    </source>
</evidence>
<organism evidence="1 2">
    <name type="scientific">Leishmania tarentolae</name>
    <name type="common">Sauroleishmania tarentolae</name>
    <dbReference type="NCBI Taxonomy" id="5689"/>
    <lineage>
        <taxon>Eukaryota</taxon>
        <taxon>Discoba</taxon>
        <taxon>Euglenozoa</taxon>
        <taxon>Kinetoplastea</taxon>
        <taxon>Metakinetoplastina</taxon>
        <taxon>Trypanosomatida</taxon>
        <taxon>Trypanosomatidae</taxon>
        <taxon>Leishmaniinae</taxon>
        <taxon>Leishmania</taxon>
        <taxon>lizard Leishmania</taxon>
    </lineage>
</organism>
<dbReference type="VEuPathDB" id="TriTrypDB:LtaPh_3611900"/>
<gene>
    <name evidence="1" type="ORF">LtaPh_3611900</name>
</gene>
<dbReference type="Proteomes" id="UP000419144">
    <property type="component" value="Unassembled WGS sequence"/>
</dbReference>
<proteinExistence type="predicted"/>
<comment type="caution">
    <text evidence="1">The sequence shown here is derived from an EMBL/GenBank/DDBJ whole genome shotgun (WGS) entry which is preliminary data.</text>
</comment>
<evidence type="ECO:0000313" key="2">
    <source>
        <dbReference type="Proteomes" id="UP000419144"/>
    </source>
</evidence>
<reference evidence="1" key="1">
    <citation type="submission" date="2019-11" db="EMBL/GenBank/DDBJ databases">
        <title>Leishmania tarentolae CDS.</title>
        <authorList>
            <person name="Goto Y."/>
            <person name="Yamagishi J."/>
        </authorList>
    </citation>
    <scope>NUCLEOTIDE SEQUENCE [LARGE SCALE GENOMIC DNA]</scope>
    <source>
        <strain evidence="1">Parrot Tar II</strain>
    </source>
</reference>
<dbReference type="OrthoDB" id="239778at2759"/>
<keyword evidence="2" id="KW-1185">Reference proteome</keyword>
<protein>
    <submittedName>
        <fullName evidence="1">Uncharacterized protein</fullName>
    </submittedName>
</protein>
<dbReference type="AlphaFoldDB" id="A0A640L060"/>
<accession>A0A640L060</accession>
<name>A0A640L060_LEITA</name>
<dbReference type="EMBL" id="BLBS01000057">
    <property type="protein sequence ID" value="GET93187.1"/>
    <property type="molecule type" value="Genomic_DNA"/>
</dbReference>